<organism evidence="1 2">
    <name type="scientific">Abeliophyllum distichum</name>
    <dbReference type="NCBI Taxonomy" id="126358"/>
    <lineage>
        <taxon>Eukaryota</taxon>
        <taxon>Viridiplantae</taxon>
        <taxon>Streptophyta</taxon>
        <taxon>Embryophyta</taxon>
        <taxon>Tracheophyta</taxon>
        <taxon>Spermatophyta</taxon>
        <taxon>Magnoliopsida</taxon>
        <taxon>eudicotyledons</taxon>
        <taxon>Gunneridae</taxon>
        <taxon>Pentapetalae</taxon>
        <taxon>asterids</taxon>
        <taxon>lamiids</taxon>
        <taxon>Lamiales</taxon>
        <taxon>Oleaceae</taxon>
        <taxon>Forsythieae</taxon>
        <taxon>Abeliophyllum</taxon>
    </lineage>
</organism>
<accession>A0ABD1NP42</accession>
<gene>
    <name evidence="1" type="ORF">Adt_49116</name>
</gene>
<dbReference type="AlphaFoldDB" id="A0ABD1NP42"/>
<protein>
    <submittedName>
        <fullName evidence="1">Uncharacterized protein</fullName>
    </submittedName>
</protein>
<comment type="caution">
    <text evidence="1">The sequence shown here is derived from an EMBL/GenBank/DDBJ whole genome shotgun (WGS) entry which is preliminary data.</text>
</comment>
<keyword evidence="2" id="KW-1185">Reference proteome</keyword>
<name>A0ABD1NP42_9LAMI</name>
<sequence>MQQANTARYDATSEIDEDNMLVGEFIADHSNFSWNDNYNNIRPRGPQFQQPEKRTSLEDILGKFIEKTDQFMRQIEINFQNQGASIKNLEIQMGQTVVAISCSVPDTLPSNTEVNPKENVMTITTRSDIQLPKIHVKRPVVNKEKVPFNDEEHVKQTEQTTNIKESSGTPQVKAIVHIKPYT</sequence>
<dbReference type="Proteomes" id="UP001604336">
    <property type="component" value="Unassembled WGS sequence"/>
</dbReference>
<evidence type="ECO:0000313" key="1">
    <source>
        <dbReference type="EMBL" id="KAL2453385.1"/>
    </source>
</evidence>
<dbReference type="EMBL" id="JBFOLK010000711">
    <property type="protein sequence ID" value="KAL2453385.1"/>
    <property type="molecule type" value="Genomic_DNA"/>
</dbReference>
<proteinExistence type="predicted"/>
<reference evidence="2" key="1">
    <citation type="submission" date="2024-07" db="EMBL/GenBank/DDBJ databases">
        <title>Two chromosome-level genome assemblies of Korean endemic species Abeliophyllum distichum and Forsythia ovata (Oleaceae).</title>
        <authorList>
            <person name="Jang H."/>
        </authorList>
    </citation>
    <scope>NUCLEOTIDE SEQUENCE [LARGE SCALE GENOMIC DNA]</scope>
</reference>
<evidence type="ECO:0000313" key="2">
    <source>
        <dbReference type="Proteomes" id="UP001604336"/>
    </source>
</evidence>